<evidence type="ECO:0000313" key="11">
    <source>
        <dbReference type="EMBL" id="TQV75072.1"/>
    </source>
</evidence>
<protein>
    <recommendedName>
        <fullName evidence="9">Magnesium transporter MgtE</fullName>
    </recommendedName>
</protein>
<dbReference type="SUPFAM" id="SSF54631">
    <property type="entry name" value="CBS-domain pair"/>
    <property type="match status" value="1"/>
</dbReference>
<dbReference type="InterPro" id="IPR000644">
    <property type="entry name" value="CBS_dom"/>
</dbReference>
<evidence type="ECO:0000256" key="6">
    <source>
        <dbReference type="ARBA" id="ARBA00022989"/>
    </source>
</evidence>
<dbReference type="PANTHER" id="PTHR43773:SF1">
    <property type="entry name" value="MAGNESIUM TRANSPORTER MGTE"/>
    <property type="match status" value="1"/>
</dbReference>
<feature type="transmembrane region" description="Helical" evidence="9">
    <location>
        <begin position="395"/>
        <end position="421"/>
    </location>
</feature>
<proteinExistence type="inferred from homology"/>
<dbReference type="Proteomes" id="UP000317839">
    <property type="component" value="Unassembled WGS sequence"/>
</dbReference>
<keyword evidence="9" id="KW-1003">Cell membrane</keyword>
<dbReference type="SUPFAM" id="SSF158791">
    <property type="entry name" value="MgtE N-terminal domain-like"/>
    <property type="match status" value="1"/>
</dbReference>
<dbReference type="Pfam" id="PF03448">
    <property type="entry name" value="MgtE_N"/>
    <property type="match status" value="1"/>
</dbReference>
<keyword evidence="12" id="KW-1185">Reference proteome</keyword>
<dbReference type="EMBL" id="VIKR01000002">
    <property type="protein sequence ID" value="TQV75072.1"/>
    <property type="molecule type" value="Genomic_DNA"/>
</dbReference>
<dbReference type="Gene3D" id="1.25.60.10">
    <property type="entry name" value="MgtE N-terminal domain-like"/>
    <property type="match status" value="1"/>
</dbReference>
<evidence type="ECO:0000313" key="12">
    <source>
        <dbReference type="Proteomes" id="UP000317839"/>
    </source>
</evidence>
<keyword evidence="5 9" id="KW-0460">Magnesium</keyword>
<feature type="transmembrane region" description="Helical" evidence="9">
    <location>
        <begin position="323"/>
        <end position="344"/>
    </location>
</feature>
<dbReference type="InterPro" id="IPR036739">
    <property type="entry name" value="SLC41_membr_dom_sf"/>
</dbReference>
<keyword evidence="3 9" id="KW-0813">Transport</keyword>
<dbReference type="SMART" id="SM00924">
    <property type="entry name" value="MgtE_N"/>
    <property type="match status" value="1"/>
</dbReference>
<organism evidence="11 12">
    <name type="scientific">Aliikangiella marina</name>
    <dbReference type="NCBI Taxonomy" id="1712262"/>
    <lineage>
        <taxon>Bacteria</taxon>
        <taxon>Pseudomonadati</taxon>
        <taxon>Pseudomonadota</taxon>
        <taxon>Gammaproteobacteria</taxon>
        <taxon>Oceanospirillales</taxon>
        <taxon>Pleioneaceae</taxon>
        <taxon>Aliikangiella</taxon>
    </lineage>
</organism>
<accession>A0A545TCW9</accession>
<dbReference type="InterPro" id="IPR038076">
    <property type="entry name" value="MgtE_N_sf"/>
</dbReference>
<dbReference type="SUPFAM" id="SSF161093">
    <property type="entry name" value="MgtE membrane domain-like"/>
    <property type="match status" value="1"/>
</dbReference>
<keyword evidence="9" id="KW-0479">Metal-binding</keyword>
<reference evidence="11 12" key="1">
    <citation type="submission" date="2019-06" db="EMBL/GenBank/DDBJ databases">
        <title>Draft genome of Aliikangiella marina GYP-15.</title>
        <authorList>
            <person name="Wang G."/>
        </authorList>
    </citation>
    <scope>NUCLEOTIDE SEQUENCE [LARGE SCALE GENOMIC DNA]</scope>
    <source>
        <strain evidence="11 12">GYP-15</strain>
    </source>
</reference>
<dbReference type="GO" id="GO:0046872">
    <property type="term" value="F:metal ion binding"/>
    <property type="evidence" value="ECO:0007669"/>
    <property type="project" value="UniProtKB-KW"/>
</dbReference>
<feature type="domain" description="CBS" evidence="10">
    <location>
        <begin position="209"/>
        <end position="267"/>
    </location>
</feature>
<keyword evidence="8" id="KW-0129">CBS domain</keyword>
<dbReference type="PANTHER" id="PTHR43773">
    <property type="entry name" value="MAGNESIUM TRANSPORTER MGTE"/>
    <property type="match status" value="1"/>
</dbReference>
<evidence type="ECO:0000256" key="5">
    <source>
        <dbReference type="ARBA" id="ARBA00022842"/>
    </source>
</evidence>
<evidence type="ECO:0000259" key="10">
    <source>
        <dbReference type="PROSITE" id="PS51371"/>
    </source>
</evidence>
<comment type="subcellular location">
    <subcellularLocation>
        <location evidence="9">Cell membrane</location>
        <topology evidence="9">Multi-pass membrane protein</topology>
    </subcellularLocation>
    <subcellularLocation>
        <location evidence="1">Membrane</location>
        <topology evidence="1">Multi-pass membrane protein</topology>
    </subcellularLocation>
</comment>
<comment type="subunit">
    <text evidence="9">Homodimer.</text>
</comment>
<evidence type="ECO:0000256" key="4">
    <source>
        <dbReference type="ARBA" id="ARBA00022692"/>
    </source>
</evidence>
<dbReference type="Gene3D" id="3.10.580.10">
    <property type="entry name" value="CBS-domain"/>
    <property type="match status" value="1"/>
</dbReference>
<sequence>MPILEHFENEHSSDQLQRLNEALQSGMFMQVRMMLNELPAADVAHFLESTPPKERNILWRLINTEREGQVLQFLDDEIRNEYAANMEPAELAAATRHLEVDDQADILGDLPDKIVKEVLASMRVQDRHRVEHALSYPEDTAGGLMNTDLVTVRPLVTIEVVLRYLRMKGELPVATDCIYVVDSEDKFIGSVSLSTLITSQPDETVEQVLEKDIHPIPVDQPDDEVARVFERRDLISAPVIGKDGELLGRITIDDVVDVIIEDADHSLMSMAGLDENDDTFAPVVTSAKRRAVWLGINLITVMVAASVIGVFEETIAAVTALAILQPIVPSMGGIAGTQTLTLVIRGMSVGHISDNNFRWLMMKELGVSVLNGLLWSLVVGMSVFLWFHFVQHSEHATYLGITIAGAMVINLIAGATFGAILPVMMTKMDIDPALSGGVVLTTVTDMVGFFAFLGLATVFFL</sequence>
<keyword evidence="4 9" id="KW-0812">Transmembrane</keyword>
<dbReference type="RefSeq" id="WP_142941689.1">
    <property type="nucleotide sequence ID" value="NZ_VIKR01000002.1"/>
</dbReference>
<evidence type="ECO:0000256" key="2">
    <source>
        <dbReference type="ARBA" id="ARBA00009749"/>
    </source>
</evidence>
<dbReference type="PROSITE" id="PS51371">
    <property type="entry name" value="CBS"/>
    <property type="match status" value="2"/>
</dbReference>
<feature type="transmembrane region" description="Helical" evidence="9">
    <location>
        <begin position="433"/>
        <end position="460"/>
    </location>
</feature>
<keyword evidence="6 9" id="KW-1133">Transmembrane helix</keyword>
<dbReference type="GO" id="GO:0015095">
    <property type="term" value="F:magnesium ion transmembrane transporter activity"/>
    <property type="evidence" value="ECO:0007669"/>
    <property type="project" value="UniProtKB-UniRule"/>
</dbReference>
<dbReference type="AlphaFoldDB" id="A0A545TCW9"/>
<dbReference type="InterPro" id="IPR046342">
    <property type="entry name" value="CBS_dom_sf"/>
</dbReference>
<feature type="transmembrane region" description="Helical" evidence="9">
    <location>
        <begin position="291"/>
        <end position="311"/>
    </location>
</feature>
<comment type="similarity">
    <text evidence="2 9">Belongs to the SLC41A transporter family.</text>
</comment>
<gene>
    <name evidence="11" type="primary">mgtE</name>
    <name evidence="11" type="ORF">FLL45_09020</name>
</gene>
<name>A0A545TCW9_9GAMM</name>
<keyword evidence="7 9" id="KW-0472">Membrane</keyword>
<evidence type="ECO:0000256" key="8">
    <source>
        <dbReference type="PROSITE-ProRule" id="PRU00703"/>
    </source>
</evidence>
<dbReference type="CDD" id="cd04606">
    <property type="entry name" value="CBS_pair_Mg_transporter"/>
    <property type="match status" value="1"/>
</dbReference>
<dbReference type="NCBIfam" id="TIGR00400">
    <property type="entry name" value="mgtE"/>
    <property type="match status" value="1"/>
</dbReference>
<evidence type="ECO:0000256" key="1">
    <source>
        <dbReference type="ARBA" id="ARBA00004141"/>
    </source>
</evidence>
<feature type="domain" description="CBS" evidence="10">
    <location>
        <begin position="145"/>
        <end position="206"/>
    </location>
</feature>
<dbReference type="GO" id="GO:0005886">
    <property type="term" value="C:plasma membrane"/>
    <property type="evidence" value="ECO:0007669"/>
    <property type="project" value="UniProtKB-SubCell"/>
</dbReference>
<dbReference type="Pfam" id="PF00571">
    <property type="entry name" value="CBS"/>
    <property type="match status" value="2"/>
</dbReference>
<evidence type="ECO:0000256" key="3">
    <source>
        <dbReference type="ARBA" id="ARBA00022448"/>
    </source>
</evidence>
<dbReference type="InterPro" id="IPR006667">
    <property type="entry name" value="SLC41_membr_dom"/>
</dbReference>
<dbReference type="Pfam" id="PF01769">
    <property type="entry name" value="MgtE"/>
    <property type="match status" value="1"/>
</dbReference>
<dbReference type="Gene3D" id="1.10.357.20">
    <property type="entry name" value="SLC41 divalent cation transporters, integral membrane domain"/>
    <property type="match status" value="1"/>
</dbReference>
<dbReference type="InterPro" id="IPR006669">
    <property type="entry name" value="MgtE_transporter"/>
</dbReference>
<evidence type="ECO:0000256" key="9">
    <source>
        <dbReference type="RuleBase" id="RU362011"/>
    </source>
</evidence>
<evidence type="ECO:0000256" key="7">
    <source>
        <dbReference type="ARBA" id="ARBA00023136"/>
    </source>
</evidence>
<feature type="transmembrane region" description="Helical" evidence="9">
    <location>
        <begin position="365"/>
        <end position="389"/>
    </location>
</feature>
<comment type="caution">
    <text evidence="11">The sequence shown here is derived from an EMBL/GenBank/DDBJ whole genome shotgun (WGS) entry which is preliminary data.</text>
</comment>
<dbReference type="InterPro" id="IPR006668">
    <property type="entry name" value="Mg_transptr_MgtE_intracell_dom"/>
</dbReference>
<dbReference type="OrthoDB" id="9790355at2"/>
<comment type="function">
    <text evidence="9">Acts as a magnesium transporter.</text>
</comment>